<organism evidence="1 2">
    <name type="scientific">Cecembia rubra</name>
    <dbReference type="NCBI Taxonomy" id="1485585"/>
    <lineage>
        <taxon>Bacteria</taxon>
        <taxon>Pseudomonadati</taxon>
        <taxon>Bacteroidota</taxon>
        <taxon>Cytophagia</taxon>
        <taxon>Cytophagales</taxon>
        <taxon>Cyclobacteriaceae</taxon>
        <taxon>Cecembia</taxon>
    </lineage>
</organism>
<evidence type="ECO:0000313" key="2">
    <source>
        <dbReference type="Proteomes" id="UP000240708"/>
    </source>
</evidence>
<reference evidence="1 2" key="1">
    <citation type="submission" date="2018-03" db="EMBL/GenBank/DDBJ databases">
        <title>Genomic Encyclopedia of Archaeal and Bacterial Type Strains, Phase II (KMG-II): from individual species to whole genera.</title>
        <authorList>
            <person name="Goeker M."/>
        </authorList>
    </citation>
    <scope>NUCLEOTIDE SEQUENCE [LARGE SCALE GENOMIC DNA]</scope>
    <source>
        <strain evidence="1 2">DSM 28057</strain>
    </source>
</reference>
<dbReference type="Pfam" id="PF02482">
    <property type="entry name" value="Ribosomal_S30AE"/>
    <property type="match status" value="1"/>
</dbReference>
<dbReference type="EMBL" id="PYGF01000003">
    <property type="protein sequence ID" value="PSL05823.1"/>
    <property type="molecule type" value="Genomic_DNA"/>
</dbReference>
<dbReference type="Gene3D" id="3.30.160.100">
    <property type="entry name" value="Ribosome hibernation promotion factor-like"/>
    <property type="match status" value="1"/>
</dbReference>
<dbReference type="SUPFAM" id="SSF69754">
    <property type="entry name" value="Ribosome binding protein Y (YfiA homologue)"/>
    <property type="match status" value="1"/>
</dbReference>
<evidence type="ECO:0000313" key="1">
    <source>
        <dbReference type="EMBL" id="PSL05823.1"/>
    </source>
</evidence>
<proteinExistence type="predicted"/>
<dbReference type="InterPro" id="IPR003489">
    <property type="entry name" value="RHF/RaiA"/>
</dbReference>
<dbReference type="RefSeq" id="WP_106566858.1">
    <property type="nucleotide sequence ID" value="NZ_JAUVYL010000023.1"/>
</dbReference>
<dbReference type="InterPro" id="IPR036567">
    <property type="entry name" value="RHF-like"/>
</dbReference>
<dbReference type="CDD" id="cd00552">
    <property type="entry name" value="RaiA"/>
    <property type="match status" value="1"/>
</dbReference>
<dbReference type="Proteomes" id="UP000240708">
    <property type="component" value="Unassembled WGS sequence"/>
</dbReference>
<accession>A0A2P8E8M5</accession>
<dbReference type="OrthoDB" id="9808702at2"/>
<name>A0A2P8E8M5_9BACT</name>
<dbReference type="AlphaFoldDB" id="A0A2P8E8M5"/>
<protein>
    <submittedName>
        <fullName evidence="1">Putative sigma-54 modulation protein</fullName>
    </submittedName>
</protein>
<dbReference type="NCBIfam" id="TIGR00741">
    <property type="entry name" value="yfiA"/>
    <property type="match status" value="1"/>
</dbReference>
<keyword evidence="2" id="KW-1185">Reference proteome</keyword>
<gene>
    <name evidence="1" type="ORF">CLV48_103338</name>
</gene>
<sequence length="101" mass="11751">MKLQMHSIHFDADRKLIDFIQKKADKLDTFYDRIVDGEVFLRLDKNEKNENKIVEIKMNVPGKTLFAKHQSDSFEAAADEAVEALRRQIKKFKEKAAVANQ</sequence>
<comment type="caution">
    <text evidence="1">The sequence shown here is derived from an EMBL/GenBank/DDBJ whole genome shotgun (WGS) entry which is preliminary data.</text>
</comment>